<dbReference type="AlphaFoldDB" id="A0A8J4D591"/>
<dbReference type="EMBL" id="BNCP01000022">
    <property type="protein sequence ID" value="GIL81725.1"/>
    <property type="molecule type" value="Genomic_DNA"/>
</dbReference>
<gene>
    <name evidence="1" type="ORF">Vretifemale_10740</name>
    <name evidence="2" type="ORF">Vretimale_1315</name>
</gene>
<dbReference type="Proteomes" id="UP000747110">
    <property type="component" value="Unassembled WGS sequence"/>
</dbReference>
<evidence type="ECO:0000313" key="4">
    <source>
        <dbReference type="Proteomes" id="UP000747110"/>
    </source>
</evidence>
<evidence type="ECO:0000313" key="1">
    <source>
        <dbReference type="EMBL" id="GIL81725.1"/>
    </source>
</evidence>
<dbReference type="OrthoDB" id="530906at2759"/>
<evidence type="ECO:0000313" key="2">
    <source>
        <dbReference type="EMBL" id="GIL95290.1"/>
    </source>
</evidence>
<dbReference type="PANTHER" id="PTHR31385">
    <property type="entry name" value="PUTATIVE (DUF220)-RELATED"/>
    <property type="match status" value="1"/>
</dbReference>
<dbReference type="PANTHER" id="PTHR31385:SF1">
    <property type="entry name" value="PUTATIVE (DUF220)-RELATED"/>
    <property type="match status" value="1"/>
</dbReference>
<reference evidence="2" key="1">
    <citation type="journal article" date="2021" name="Proc. Natl. Acad. Sci. U.S.A.">
        <title>Three genomes in the algal genus Volvox reveal the fate of a haploid sex-determining region after a transition to homothallism.</title>
        <authorList>
            <person name="Yamamoto K."/>
            <person name="Hamaji T."/>
            <person name="Kawai-Toyooka H."/>
            <person name="Matsuzaki R."/>
            <person name="Takahashi F."/>
            <person name="Nishimura Y."/>
            <person name="Kawachi M."/>
            <person name="Noguchi H."/>
            <person name="Minakuchi Y."/>
            <person name="Umen J.G."/>
            <person name="Toyoda A."/>
            <person name="Nozaki H."/>
        </authorList>
    </citation>
    <scope>NUCLEOTIDE SEQUENCE</scope>
    <source>
        <strain evidence="2">NIES-3785</strain>
        <strain evidence="1">NIES-3786</strain>
    </source>
</reference>
<sequence>MATLALLTDRSAGVGNGPEALMEKKEVGVGSLEIMEPAASAKVEANTKASEAETIQPLPLPPANLAGSSSVSGRNFHLTVSNKAGYLCHVHVDGNWPVAPEVPFAIFTHPDNSALFRDVKRVGARHVLKTEPRYKEVQVEQLGDVRILWIHRTYSTWLHVIEDARDPENLRITFDLVKSDVLGKFSGRWDLRPIRDPATGQVVGCHGELNQDVLPKGMPSFMSRMPLLGGALRGISVRAVTRVMDDFNMAVEKVLAGHATGRTTEAILRELCGPASEVAHANGAVNSFAFDLAEGEVEDEDECASEDAAKAHARAELQTGGEPCTATMEAVTPLPAVEEALRPDIKTGTVEEVSVRPAKVSAATDGMDENIEAVTVVPISAVGSN</sequence>
<evidence type="ECO:0000313" key="3">
    <source>
        <dbReference type="Proteomes" id="UP000722791"/>
    </source>
</evidence>
<evidence type="ECO:0008006" key="5">
    <source>
        <dbReference type="Google" id="ProtNLM"/>
    </source>
</evidence>
<comment type="caution">
    <text evidence="2">The sequence shown here is derived from an EMBL/GenBank/DDBJ whole genome shotgun (WGS) entry which is preliminary data.</text>
</comment>
<keyword evidence="4" id="KW-1185">Reference proteome</keyword>
<accession>A0A8J4D591</accession>
<dbReference type="Proteomes" id="UP000722791">
    <property type="component" value="Unassembled WGS sequence"/>
</dbReference>
<name>A0A8J4D591_9CHLO</name>
<dbReference type="EMBL" id="BNCQ01000002">
    <property type="protein sequence ID" value="GIL95290.1"/>
    <property type="molecule type" value="Genomic_DNA"/>
</dbReference>
<proteinExistence type="predicted"/>
<protein>
    <recommendedName>
        <fullName evidence="5">Coenzyme Q-binding protein COQ10 START domain-containing protein</fullName>
    </recommendedName>
</protein>
<organism evidence="2 3">
    <name type="scientific">Volvox reticuliferus</name>
    <dbReference type="NCBI Taxonomy" id="1737510"/>
    <lineage>
        <taxon>Eukaryota</taxon>
        <taxon>Viridiplantae</taxon>
        <taxon>Chlorophyta</taxon>
        <taxon>core chlorophytes</taxon>
        <taxon>Chlorophyceae</taxon>
        <taxon>CS clade</taxon>
        <taxon>Chlamydomonadales</taxon>
        <taxon>Volvocaceae</taxon>
        <taxon>Volvox</taxon>
    </lineage>
</organism>